<evidence type="ECO:0000313" key="2">
    <source>
        <dbReference type="Proteomes" id="UP000267464"/>
    </source>
</evidence>
<dbReference type="AlphaFoldDB" id="A0A3N7J2G9"/>
<comment type="caution">
    <text evidence="1">The sequence shown here is derived from an EMBL/GenBank/DDBJ whole genome shotgun (WGS) entry which is preliminary data.</text>
</comment>
<keyword evidence="2" id="KW-1185">Reference proteome</keyword>
<dbReference type="Proteomes" id="UP000267464">
    <property type="component" value="Unassembled WGS sequence"/>
</dbReference>
<sequence length="182" mass="20140">MQALVRPIAEHHALYELTRPSSMKAAGRSKVLTCADDFRQLLEERPVDPAKLKGVMASATVWWDVLERHPDAAVWVAANRTIPDEIVRHLASHARIQVRTAVASNPEMSDEVLIALAHDKSDLVRMRVACNAQTSRAVLADLVADPCVVVSKHAQARLQHDINGVMLPASYLDEVSMFDLLH</sequence>
<dbReference type="Gene3D" id="1.25.10.10">
    <property type="entry name" value="Leucine-rich Repeat Variant"/>
    <property type="match status" value="1"/>
</dbReference>
<name>A0A3N7J2G9_9BURK</name>
<gene>
    <name evidence="1" type="ORF">DZC73_09785</name>
</gene>
<dbReference type="InterPro" id="IPR016024">
    <property type="entry name" value="ARM-type_fold"/>
</dbReference>
<reference evidence="1 2" key="2">
    <citation type="submission" date="2018-12" db="EMBL/GenBank/DDBJ databases">
        <title>Rhizobacter gummiphilus sp. nov., a rubber-degrading bacterium isolated from the soil of a botanical garden in Japan.</title>
        <authorList>
            <person name="Shunsuke S.S."/>
        </authorList>
    </citation>
    <scope>NUCLEOTIDE SEQUENCE [LARGE SCALE GENOMIC DNA]</scope>
    <source>
        <strain evidence="1 2">S-16</strain>
    </source>
</reference>
<evidence type="ECO:0008006" key="3">
    <source>
        <dbReference type="Google" id="ProtNLM"/>
    </source>
</evidence>
<protein>
    <recommendedName>
        <fullName evidence="3">Leucine rich repeat variant</fullName>
    </recommendedName>
</protein>
<evidence type="ECO:0000313" key="1">
    <source>
        <dbReference type="EMBL" id="RQP25132.1"/>
    </source>
</evidence>
<dbReference type="SUPFAM" id="SSF48371">
    <property type="entry name" value="ARM repeat"/>
    <property type="match status" value="1"/>
</dbReference>
<reference evidence="1 2" key="1">
    <citation type="submission" date="2018-08" db="EMBL/GenBank/DDBJ databases">
        <authorList>
            <person name="Khan S.A."/>
            <person name="Jeon C.O."/>
            <person name="Chun B.H."/>
            <person name="Jeong S.E."/>
        </authorList>
    </citation>
    <scope>NUCLEOTIDE SEQUENCE [LARGE SCALE GENOMIC DNA]</scope>
    <source>
        <strain evidence="1 2">S-16</strain>
    </source>
</reference>
<organism evidence="1 2">
    <name type="scientific">Piscinibacter terrae</name>
    <dbReference type="NCBI Taxonomy" id="2496871"/>
    <lineage>
        <taxon>Bacteria</taxon>
        <taxon>Pseudomonadati</taxon>
        <taxon>Pseudomonadota</taxon>
        <taxon>Betaproteobacteria</taxon>
        <taxon>Burkholderiales</taxon>
        <taxon>Sphaerotilaceae</taxon>
        <taxon>Piscinibacter</taxon>
    </lineage>
</organism>
<dbReference type="InterPro" id="IPR011989">
    <property type="entry name" value="ARM-like"/>
</dbReference>
<proteinExistence type="predicted"/>
<dbReference type="OrthoDB" id="9132361at2"/>
<accession>A0A3N7J2G9</accession>
<dbReference type="EMBL" id="QUSW01000002">
    <property type="protein sequence ID" value="RQP25132.1"/>
    <property type="molecule type" value="Genomic_DNA"/>
</dbReference>
<dbReference type="RefSeq" id="WP_124540038.1">
    <property type="nucleotide sequence ID" value="NZ_QUSW01000002.1"/>
</dbReference>